<organism evidence="2 3">
    <name type="scientific">Candidatus Egerieicola pullicola</name>
    <dbReference type="NCBI Taxonomy" id="2840775"/>
    <lineage>
        <taxon>Bacteria</taxon>
        <taxon>Bacillati</taxon>
        <taxon>Bacillota</taxon>
        <taxon>Clostridia</taxon>
        <taxon>Eubacteriales</taxon>
        <taxon>Oscillospiraceae</taxon>
        <taxon>Oscillospiraceae incertae sedis</taxon>
        <taxon>Candidatus Egerieicola</taxon>
    </lineage>
</organism>
<dbReference type="EMBL" id="DVGY01000044">
    <property type="protein sequence ID" value="HIR40538.1"/>
    <property type="molecule type" value="Genomic_DNA"/>
</dbReference>
<sequence>MLFLTGDTHGDFTRFRSDIFPEQKQMTKQDYVIVLGDFGGVWDGSKEEQNWLDWLEAKPFTTLFVSGNHENYDLLASYPIQSWKGGRVQVIRPSVFHLMRGEVFTLLGKTFFTLGGASSHDISAGILEPDAPDFRRRKKMLDLQGALYRVNHRSWWKEELPSQEEYRHAQETLNAHHHQVDYILTHCAPTSIQTALSRGMYQPDPLTDFLEQVKESCQFQYWFFGHYHENKVIAKKYVLLYEQILELTP</sequence>
<dbReference type="CDD" id="cd00838">
    <property type="entry name" value="MPP_superfamily"/>
    <property type="match status" value="1"/>
</dbReference>
<dbReference type="InterPro" id="IPR029052">
    <property type="entry name" value="Metallo-depent_PP-like"/>
</dbReference>
<evidence type="ECO:0000259" key="1">
    <source>
        <dbReference type="Pfam" id="PF00149"/>
    </source>
</evidence>
<dbReference type="Proteomes" id="UP000886749">
    <property type="component" value="Unassembled WGS sequence"/>
</dbReference>
<dbReference type="AlphaFoldDB" id="A0A9D1AIH0"/>
<comment type="caution">
    <text evidence="2">The sequence shown here is derived from an EMBL/GenBank/DDBJ whole genome shotgun (WGS) entry which is preliminary data.</text>
</comment>
<dbReference type="InterPro" id="IPR004843">
    <property type="entry name" value="Calcineurin-like_PHP"/>
</dbReference>
<dbReference type="Gene3D" id="3.60.21.10">
    <property type="match status" value="1"/>
</dbReference>
<dbReference type="SUPFAM" id="SSF56300">
    <property type="entry name" value="Metallo-dependent phosphatases"/>
    <property type="match status" value="1"/>
</dbReference>
<name>A0A9D1AIH0_9FIRM</name>
<dbReference type="Pfam" id="PF00149">
    <property type="entry name" value="Metallophos"/>
    <property type="match status" value="1"/>
</dbReference>
<reference evidence="2" key="1">
    <citation type="submission" date="2020-10" db="EMBL/GenBank/DDBJ databases">
        <authorList>
            <person name="Gilroy R."/>
        </authorList>
    </citation>
    <scope>NUCLEOTIDE SEQUENCE</scope>
    <source>
        <strain evidence="2">CHK184-25365</strain>
    </source>
</reference>
<evidence type="ECO:0000313" key="3">
    <source>
        <dbReference type="Proteomes" id="UP000886749"/>
    </source>
</evidence>
<dbReference type="GO" id="GO:0016787">
    <property type="term" value="F:hydrolase activity"/>
    <property type="evidence" value="ECO:0007669"/>
    <property type="project" value="InterPro"/>
</dbReference>
<evidence type="ECO:0000313" key="2">
    <source>
        <dbReference type="EMBL" id="HIR40538.1"/>
    </source>
</evidence>
<accession>A0A9D1AIH0</accession>
<feature type="domain" description="Calcineurin-like phosphoesterase" evidence="1">
    <location>
        <begin position="4"/>
        <end position="229"/>
    </location>
</feature>
<gene>
    <name evidence="2" type="ORF">IAB36_01765</name>
</gene>
<reference evidence="2" key="2">
    <citation type="journal article" date="2021" name="PeerJ">
        <title>Extensive microbial diversity within the chicken gut microbiome revealed by metagenomics and culture.</title>
        <authorList>
            <person name="Gilroy R."/>
            <person name="Ravi A."/>
            <person name="Getino M."/>
            <person name="Pursley I."/>
            <person name="Horton D.L."/>
            <person name="Alikhan N.F."/>
            <person name="Baker D."/>
            <person name="Gharbi K."/>
            <person name="Hall N."/>
            <person name="Watson M."/>
            <person name="Adriaenssens E.M."/>
            <person name="Foster-Nyarko E."/>
            <person name="Jarju S."/>
            <person name="Secka A."/>
            <person name="Antonio M."/>
            <person name="Oren A."/>
            <person name="Chaudhuri R.R."/>
            <person name="La Ragione R."/>
            <person name="Hildebrand F."/>
            <person name="Pallen M.J."/>
        </authorList>
    </citation>
    <scope>NUCLEOTIDE SEQUENCE</scope>
    <source>
        <strain evidence="2">CHK184-25365</strain>
    </source>
</reference>
<proteinExistence type="predicted"/>
<protein>
    <submittedName>
        <fullName evidence="2">Metallophosphoesterase</fullName>
    </submittedName>
</protein>